<evidence type="ECO:0000259" key="14">
    <source>
        <dbReference type="Pfam" id="PF01292"/>
    </source>
</evidence>
<organism evidence="15 16">
    <name type="scientific">Pseudomonas veronii 1YdBTEX2</name>
    <dbReference type="NCBI Taxonomy" id="1295141"/>
    <lineage>
        <taxon>Bacteria</taxon>
        <taxon>Pseudomonadati</taxon>
        <taxon>Pseudomonadota</taxon>
        <taxon>Gammaproteobacteria</taxon>
        <taxon>Pseudomonadales</taxon>
        <taxon>Pseudomonadaceae</taxon>
        <taxon>Pseudomonas</taxon>
    </lineage>
</organism>
<gene>
    <name evidence="15" type="ORF">PVE_R1G0469</name>
</gene>
<evidence type="ECO:0000256" key="13">
    <source>
        <dbReference type="SAM" id="Phobius"/>
    </source>
</evidence>
<dbReference type="EMBL" id="LT599583">
    <property type="protein sequence ID" value="SBW78357.1"/>
    <property type="molecule type" value="Genomic_DNA"/>
</dbReference>
<dbReference type="GO" id="GO:0020037">
    <property type="term" value="F:heme binding"/>
    <property type="evidence" value="ECO:0007669"/>
    <property type="project" value="TreeGrafter"/>
</dbReference>
<dbReference type="InterPro" id="IPR016174">
    <property type="entry name" value="Di-haem_cyt_TM"/>
</dbReference>
<dbReference type="InterPro" id="IPR052168">
    <property type="entry name" value="Cytochrome_b561_oxidase"/>
</dbReference>
<evidence type="ECO:0000256" key="2">
    <source>
        <dbReference type="ARBA" id="ARBA00004651"/>
    </source>
</evidence>
<keyword evidence="9 13" id="KW-1133">Transmembrane helix</keyword>
<evidence type="ECO:0000256" key="1">
    <source>
        <dbReference type="ARBA" id="ARBA00001970"/>
    </source>
</evidence>
<reference evidence="16" key="1">
    <citation type="submission" date="2016-07" db="EMBL/GenBank/DDBJ databases">
        <authorList>
            <person name="Florea S."/>
            <person name="Webb J.S."/>
            <person name="Jaromczyk J."/>
            <person name="Schardl C.L."/>
        </authorList>
    </citation>
    <scope>NUCLEOTIDE SEQUENCE [LARGE SCALE GENOMIC DNA]</scope>
    <source>
        <strain evidence="16">1YdBTEX2</strain>
    </source>
</reference>
<dbReference type="InterPro" id="IPR011577">
    <property type="entry name" value="Cyt_b561_bac/Ni-Hgenase"/>
</dbReference>
<evidence type="ECO:0000313" key="15">
    <source>
        <dbReference type="EMBL" id="SBW78357.1"/>
    </source>
</evidence>
<evidence type="ECO:0000256" key="12">
    <source>
        <dbReference type="ARBA" id="ARBA00037975"/>
    </source>
</evidence>
<sequence length="169" mass="19170">MNTADYSTCQKLLHWVSAVIIVWALLSGSVVAIFAVPASVKAWVFFFNVSLTTLYIPVFVVRVYCSFTHGLDFSVRRSPREYLALWVHKAMYVVLAMVLATGVLMMDRPINLFNLVSFAPFHSDPASIVWYSRVHVLSCVALLLMLVMHIGAVVMHERRGKRVMVRMSF</sequence>
<keyword evidence="6 13" id="KW-0812">Transmembrane</keyword>
<keyword evidence="10" id="KW-0408">Iron</keyword>
<comment type="subcellular location">
    <subcellularLocation>
        <location evidence="2">Cell membrane</location>
        <topology evidence="2">Multi-pass membrane protein</topology>
    </subcellularLocation>
</comment>
<dbReference type="GeneID" id="47553934"/>
<evidence type="ECO:0000256" key="7">
    <source>
        <dbReference type="ARBA" id="ARBA00022723"/>
    </source>
</evidence>
<dbReference type="AlphaFoldDB" id="A0A1D3JQH9"/>
<evidence type="ECO:0000256" key="11">
    <source>
        <dbReference type="ARBA" id="ARBA00023136"/>
    </source>
</evidence>
<dbReference type="RefSeq" id="WP_017849852.1">
    <property type="nucleotide sequence ID" value="NZ_AOUH01000062.1"/>
</dbReference>
<feature type="domain" description="Cytochrome b561 bacterial/Ni-hydrogenase" evidence="14">
    <location>
        <begin position="6"/>
        <end position="167"/>
    </location>
</feature>
<feature type="transmembrane region" description="Helical" evidence="13">
    <location>
        <begin position="12"/>
        <end position="36"/>
    </location>
</feature>
<evidence type="ECO:0000256" key="5">
    <source>
        <dbReference type="ARBA" id="ARBA00022617"/>
    </source>
</evidence>
<dbReference type="SUPFAM" id="SSF81342">
    <property type="entry name" value="Transmembrane di-heme cytochromes"/>
    <property type="match status" value="1"/>
</dbReference>
<dbReference type="PANTHER" id="PTHR30529">
    <property type="entry name" value="CYTOCHROME B561"/>
    <property type="match status" value="1"/>
</dbReference>
<accession>A0A1D3JQH9</accession>
<dbReference type="GO" id="GO:0005886">
    <property type="term" value="C:plasma membrane"/>
    <property type="evidence" value="ECO:0007669"/>
    <property type="project" value="UniProtKB-SubCell"/>
</dbReference>
<evidence type="ECO:0000313" key="16">
    <source>
        <dbReference type="Proteomes" id="UP000245431"/>
    </source>
</evidence>
<evidence type="ECO:0000256" key="3">
    <source>
        <dbReference type="ARBA" id="ARBA00022448"/>
    </source>
</evidence>
<name>A0A1D3JQH9_PSEVE</name>
<dbReference type="GO" id="GO:0009055">
    <property type="term" value="F:electron transfer activity"/>
    <property type="evidence" value="ECO:0007669"/>
    <property type="project" value="InterPro"/>
</dbReference>
<feature type="transmembrane region" description="Helical" evidence="13">
    <location>
        <begin position="42"/>
        <end position="65"/>
    </location>
</feature>
<evidence type="ECO:0000256" key="9">
    <source>
        <dbReference type="ARBA" id="ARBA00022989"/>
    </source>
</evidence>
<dbReference type="GO" id="GO:0046872">
    <property type="term" value="F:metal ion binding"/>
    <property type="evidence" value="ECO:0007669"/>
    <property type="project" value="UniProtKB-KW"/>
</dbReference>
<proteinExistence type="inferred from homology"/>
<comment type="similarity">
    <text evidence="12">Belongs to the cytochrome b561 family.</text>
</comment>
<feature type="transmembrane region" description="Helical" evidence="13">
    <location>
        <begin position="134"/>
        <end position="154"/>
    </location>
</feature>
<keyword evidence="4" id="KW-1003">Cell membrane</keyword>
<feature type="transmembrane region" description="Helical" evidence="13">
    <location>
        <begin position="86"/>
        <end position="106"/>
    </location>
</feature>
<dbReference type="GO" id="GO:0022904">
    <property type="term" value="P:respiratory electron transport chain"/>
    <property type="evidence" value="ECO:0007669"/>
    <property type="project" value="InterPro"/>
</dbReference>
<dbReference type="Proteomes" id="UP000245431">
    <property type="component" value="Chromosome PVE_r1"/>
</dbReference>
<dbReference type="Pfam" id="PF01292">
    <property type="entry name" value="Ni_hydr_CYTB"/>
    <property type="match status" value="1"/>
</dbReference>
<evidence type="ECO:0000256" key="10">
    <source>
        <dbReference type="ARBA" id="ARBA00023004"/>
    </source>
</evidence>
<protein>
    <recommendedName>
        <fullName evidence="14">Cytochrome b561 bacterial/Ni-hydrogenase domain-containing protein</fullName>
    </recommendedName>
</protein>
<keyword evidence="3" id="KW-0813">Transport</keyword>
<keyword evidence="7" id="KW-0479">Metal-binding</keyword>
<evidence type="ECO:0000256" key="4">
    <source>
        <dbReference type="ARBA" id="ARBA00022475"/>
    </source>
</evidence>
<evidence type="ECO:0000256" key="8">
    <source>
        <dbReference type="ARBA" id="ARBA00022982"/>
    </source>
</evidence>
<comment type="cofactor">
    <cofactor evidence="1">
        <name>heme b</name>
        <dbReference type="ChEBI" id="CHEBI:60344"/>
    </cofactor>
</comment>
<keyword evidence="11 13" id="KW-0472">Membrane</keyword>
<evidence type="ECO:0000256" key="6">
    <source>
        <dbReference type="ARBA" id="ARBA00022692"/>
    </source>
</evidence>
<keyword evidence="8" id="KW-0249">Electron transport</keyword>
<keyword evidence="5" id="KW-0349">Heme</keyword>
<dbReference type="PANTHER" id="PTHR30529:SF7">
    <property type="entry name" value="CYTOCHROME B561 BACTERIAL_NI-HYDROGENASE DOMAIN-CONTAINING PROTEIN"/>
    <property type="match status" value="1"/>
</dbReference>